<accession>A0A443VCR8</accession>
<dbReference type="GO" id="GO:0016829">
    <property type="term" value="F:lyase activity"/>
    <property type="evidence" value="ECO:0007669"/>
    <property type="project" value="UniProtKB-KW"/>
</dbReference>
<dbReference type="InterPro" id="IPR008397">
    <property type="entry name" value="Alginate_lyase_dom"/>
</dbReference>
<dbReference type="Gene3D" id="1.50.10.100">
    <property type="entry name" value="Chondroitin AC/alginate lyase"/>
    <property type="match status" value="1"/>
</dbReference>
<proteinExistence type="predicted"/>
<feature type="signal peptide" evidence="3">
    <location>
        <begin position="1"/>
        <end position="25"/>
    </location>
</feature>
<evidence type="ECO:0000256" key="2">
    <source>
        <dbReference type="ARBA" id="ARBA00023239"/>
    </source>
</evidence>
<feature type="chain" id="PRO_5019091415" description="Alginate lyase domain-containing protein" evidence="3">
    <location>
        <begin position="26"/>
        <end position="349"/>
    </location>
</feature>
<evidence type="ECO:0000256" key="1">
    <source>
        <dbReference type="ARBA" id="ARBA00022729"/>
    </source>
</evidence>
<keyword evidence="1 3" id="KW-0732">Signal</keyword>
<dbReference type="Proteomes" id="UP000288843">
    <property type="component" value="Unassembled WGS sequence"/>
</dbReference>
<dbReference type="RefSeq" id="WP_128320439.1">
    <property type="nucleotide sequence ID" value="NZ_JAUBKS010000032.1"/>
</dbReference>
<reference evidence="5 6" key="1">
    <citation type="submission" date="2018-06" db="EMBL/GenBank/DDBJ databases">
        <title>Carbapenemase-producing Enterobacteriaceae present in wastewater treatment plant effluent and nearby surface waters in the US.</title>
        <authorList>
            <person name="Mathys D.A."/>
            <person name="Mollenkopf D.F."/>
            <person name="Feicht S.M."/>
            <person name="Adams R.J."/>
            <person name="Albers A.L."/>
            <person name="Stuever D.M."/>
            <person name="Daniels J.B."/>
            <person name="Wittum T.E."/>
        </authorList>
    </citation>
    <scope>NUCLEOTIDE SEQUENCE [LARGE SCALE GENOMIC DNA]</scope>
    <source>
        <strain evidence="5 6">GEO_47_Down_B</strain>
    </source>
</reference>
<dbReference type="EMBL" id="QKOX01000111">
    <property type="protein sequence ID" value="RWT10644.1"/>
    <property type="molecule type" value="Genomic_DNA"/>
</dbReference>
<evidence type="ECO:0000313" key="6">
    <source>
        <dbReference type="Proteomes" id="UP000288843"/>
    </source>
</evidence>
<evidence type="ECO:0000313" key="5">
    <source>
        <dbReference type="EMBL" id="RWT10644.1"/>
    </source>
</evidence>
<protein>
    <recommendedName>
        <fullName evidence="4">Alginate lyase domain-containing protein</fullName>
    </recommendedName>
</protein>
<sequence>MHLKKMKIVAPALLAIIFQTSSVMAEQKCFVIPVQANAYLDSISHTLNANLNKKPNAMDIVHIEHSLPGQPNVIKAFDAYNQFKMMRNSALLWSKSNDDKYLLFSKSYLLAWVLKYKPSLNPIDETPFDALIDTYTIIKPKLSEKEKKLVGSYFEQWANDYINYIVRKENSVKGLTPDNWQSHRIKIITMLAGASDNNYLFSKATTIFQEQILKNIKPSGEVYDFSERDALSYAVFDLLPLTQAALVAKNNGYDWFEYVSPTGSSLKKGIDWLLPYMYGVKSHNEFNNTKSEFDKVRRSIGMKDFKGAFNPVRAASLFWVASALDQNYLAIARQLKETPEPLAVLCKSI</sequence>
<organism evidence="5 6">
    <name type="scientific">Raoultella planticola</name>
    <name type="common">Klebsiella planticola</name>
    <dbReference type="NCBI Taxonomy" id="575"/>
    <lineage>
        <taxon>Bacteria</taxon>
        <taxon>Pseudomonadati</taxon>
        <taxon>Pseudomonadota</taxon>
        <taxon>Gammaproteobacteria</taxon>
        <taxon>Enterobacterales</taxon>
        <taxon>Enterobacteriaceae</taxon>
        <taxon>Klebsiella/Raoultella group</taxon>
        <taxon>Raoultella</taxon>
    </lineage>
</organism>
<dbReference type="AlphaFoldDB" id="A0A443VCR8"/>
<dbReference type="GO" id="GO:0042597">
    <property type="term" value="C:periplasmic space"/>
    <property type="evidence" value="ECO:0007669"/>
    <property type="project" value="InterPro"/>
</dbReference>
<keyword evidence="2" id="KW-0456">Lyase</keyword>
<evidence type="ECO:0000259" key="4">
    <source>
        <dbReference type="Pfam" id="PF05426"/>
    </source>
</evidence>
<dbReference type="Pfam" id="PF05426">
    <property type="entry name" value="Alginate_lyase"/>
    <property type="match status" value="1"/>
</dbReference>
<name>A0A443VCR8_RAOPL</name>
<dbReference type="SUPFAM" id="SSF48230">
    <property type="entry name" value="Chondroitin AC/alginate lyase"/>
    <property type="match status" value="1"/>
</dbReference>
<comment type="caution">
    <text evidence="5">The sequence shown here is derived from an EMBL/GenBank/DDBJ whole genome shotgun (WGS) entry which is preliminary data.</text>
</comment>
<dbReference type="InterPro" id="IPR008929">
    <property type="entry name" value="Chondroitin_lyas"/>
</dbReference>
<gene>
    <name evidence="5" type="ORF">DN603_31680</name>
</gene>
<evidence type="ECO:0000256" key="3">
    <source>
        <dbReference type="SAM" id="SignalP"/>
    </source>
</evidence>
<feature type="domain" description="Alginate lyase" evidence="4">
    <location>
        <begin position="80"/>
        <end position="278"/>
    </location>
</feature>